<organism evidence="2 3">
    <name type="scientific">Diaphorina citri</name>
    <name type="common">Asian citrus psyllid</name>
    <dbReference type="NCBI Taxonomy" id="121845"/>
    <lineage>
        <taxon>Eukaryota</taxon>
        <taxon>Metazoa</taxon>
        <taxon>Ecdysozoa</taxon>
        <taxon>Arthropoda</taxon>
        <taxon>Hexapoda</taxon>
        <taxon>Insecta</taxon>
        <taxon>Pterygota</taxon>
        <taxon>Neoptera</taxon>
        <taxon>Paraneoptera</taxon>
        <taxon>Hemiptera</taxon>
        <taxon>Sternorrhyncha</taxon>
        <taxon>Psylloidea</taxon>
        <taxon>Psyllidae</taxon>
        <taxon>Diaphorininae</taxon>
        <taxon>Diaphorina</taxon>
    </lineage>
</organism>
<sequence length="160" mass="17388">MLQIIELRCDKKDCPVCNSNRSTGYSDSKCSNNYDMRDSSYSKPSSYVPMSNPGGSCGSSYPCPSSPACPACPACNRVLNCPTCSQRANSCDESNSACRPQETSSHLPCLSPYPSSLGSSCTNFQQRRMFRRRPMTAQPSAFGGAYSGKTQQESRRESGK</sequence>
<evidence type="ECO:0000313" key="2">
    <source>
        <dbReference type="Proteomes" id="UP000079169"/>
    </source>
</evidence>
<dbReference type="AlphaFoldDB" id="A0A1S3D438"/>
<dbReference type="Proteomes" id="UP000079169">
    <property type="component" value="Unplaced"/>
</dbReference>
<dbReference type="GeneID" id="103511024"/>
<gene>
    <name evidence="3" type="primary">LOC103511024</name>
</gene>
<keyword evidence="2" id="KW-1185">Reference proteome</keyword>
<protein>
    <submittedName>
        <fullName evidence="3">Uncharacterized protein LOC103511024</fullName>
    </submittedName>
</protein>
<dbReference type="KEGG" id="dci:103511024"/>
<evidence type="ECO:0000313" key="3">
    <source>
        <dbReference type="RefSeq" id="XP_008473957.1"/>
    </source>
</evidence>
<accession>A0A1S3D438</accession>
<reference evidence="3" key="1">
    <citation type="submission" date="2025-08" db="UniProtKB">
        <authorList>
            <consortium name="RefSeq"/>
        </authorList>
    </citation>
    <scope>IDENTIFICATION</scope>
</reference>
<name>A0A1S3D438_DIACI</name>
<dbReference type="PaxDb" id="121845-A0A1S3D438"/>
<dbReference type="RefSeq" id="XP_008473957.1">
    <property type="nucleotide sequence ID" value="XM_008475735.3"/>
</dbReference>
<proteinExistence type="predicted"/>
<feature type="region of interest" description="Disordered" evidence="1">
    <location>
        <begin position="128"/>
        <end position="160"/>
    </location>
</feature>
<evidence type="ECO:0000256" key="1">
    <source>
        <dbReference type="SAM" id="MobiDB-lite"/>
    </source>
</evidence>